<dbReference type="InterPro" id="IPR019734">
    <property type="entry name" value="TPR_rpt"/>
</dbReference>
<dbReference type="PANTHER" id="PTHR44858">
    <property type="entry name" value="TETRATRICOPEPTIDE REPEAT PROTEIN 6"/>
    <property type="match status" value="1"/>
</dbReference>
<evidence type="ECO:0000313" key="6">
    <source>
        <dbReference type="Proteomes" id="UP000006329"/>
    </source>
</evidence>
<dbReference type="InterPro" id="IPR011990">
    <property type="entry name" value="TPR-like_helical_dom_sf"/>
</dbReference>
<organism evidence="5 6">
    <name type="scientific">Leptospira santarosai str. MOR084</name>
    <dbReference type="NCBI Taxonomy" id="1049984"/>
    <lineage>
        <taxon>Bacteria</taxon>
        <taxon>Pseudomonadati</taxon>
        <taxon>Spirochaetota</taxon>
        <taxon>Spirochaetia</taxon>
        <taxon>Leptospirales</taxon>
        <taxon>Leptospiraceae</taxon>
        <taxon>Leptospira</taxon>
    </lineage>
</organism>
<keyword evidence="1" id="KW-0677">Repeat</keyword>
<gene>
    <name evidence="5" type="ORF">LEP1GSC179_3347</name>
</gene>
<sequence length="187" mass="21388">MNPRKLIILFAVIFGISTNCFGDALPTMEEQSKAFQFNQQGITLLGKGDLIQSRSLFEKASKLHPQNPEYVNNIGVTYLNEGKLDQAIIYFTQSVERNPSYARAFYNLGVVYQKQQNNEKALQNYLKTVGIDNSITEAYFNLGIIYTRMGNKKQAIESYQKFIDTAPAEYDKPKKDAKHKIEELKKE</sequence>
<dbReference type="InterPro" id="IPR050498">
    <property type="entry name" value="Ycf3"/>
</dbReference>
<feature type="repeat" description="TPR" evidence="3">
    <location>
        <begin position="102"/>
        <end position="135"/>
    </location>
</feature>
<evidence type="ECO:0000256" key="3">
    <source>
        <dbReference type="PROSITE-ProRule" id="PRU00339"/>
    </source>
</evidence>
<comment type="caution">
    <text evidence="5">The sequence shown here is derived from an EMBL/GenBank/DDBJ whole genome shotgun (WGS) entry which is preliminary data.</text>
</comment>
<protein>
    <submittedName>
        <fullName evidence="5">Tetratricopeptide repeat protein</fullName>
    </submittedName>
</protein>
<dbReference type="AlphaFoldDB" id="A0A0E2BGV6"/>
<evidence type="ECO:0000256" key="2">
    <source>
        <dbReference type="ARBA" id="ARBA00022803"/>
    </source>
</evidence>
<feature type="signal peptide" evidence="4">
    <location>
        <begin position="1"/>
        <end position="22"/>
    </location>
</feature>
<proteinExistence type="predicted"/>
<reference evidence="5" key="1">
    <citation type="submission" date="2012-10" db="EMBL/GenBank/DDBJ databases">
        <authorList>
            <person name="Harkins D.M."/>
            <person name="Durkin A.S."/>
            <person name="Brinkac L.M."/>
            <person name="Haft D.H."/>
            <person name="Selengut J.D."/>
            <person name="Sanka R."/>
            <person name="DePew J."/>
            <person name="Purushe J."/>
            <person name="Matthias M.A."/>
            <person name="Vinetz J.M."/>
            <person name="Sutton G.G."/>
            <person name="Nierman W.C."/>
            <person name="Fouts D.E."/>
        </authorList>
    </citation>
    <scope>NUCLEOTIDE SEQUENCE [LARGE SCALE GENOMIC DNA]</scope>
    <source>
        <strain evidence="5">MOR084</strain>
    </source>
</reference>
<keyword evidence="4" id="KW-0732">Signal</keyword>
<accession>A0A0E2BGV6</accession>
<evidence type="ECO:0000256" key="4">
    <source>
        <dbReference type="SAM" id="SignalP"/>
    </source>
</evidence>
<name>A0A0E2BGV6_9LEPT</name>
<feature type="repeat" description="TPR" evidence="3">
    <location>
        <begin position="68"/>
        <end position="101"/>
    </location>
</feature>
<dbReference type="Pfam" id="PF13181">
    <property type="entry name" value="TPR_8"/>
    <property type="match status" value="1"/>
</dbReference>
<dbReference type="SMART" id="SM00028">
    <property type="entry name" value="TPR"/>
    <property type="match status" value="4"/>
</dbReference>
<evidence type="ECO:0000256" key="1">
    <source>
        <dbReference type="ARBA" id="ARBA00022737"/>
    </source>
</evidence>
<dbReference type="RefSeq" id="WP_004458771.1">
    <property type="nucleotide sequence ID" value="NZ_AHON02000029.1"/>
</dbReference>
<dbReference type="Gene3D" id="1.25.40.10">
    <property type="entry name" value="Tetratricopeptide repeat domain"/>
    <property type="match status" value="2"/>
</dbReference>
<keyword evidence="6" id="KW-1185">Reference proteome</keyword>
<feature type="repeat" description="TPR" evidence="3">
    <location>
        <begin position="136"/>
        <end position="169"/>
    </location>
</feature>
<dbReference type="Pfam" id="PF13424">
    <property type="entry name" value="TPR_12"/>
    <property type="match status" value="1"/>
</dbReference>
<evidence type="ECO:0000313" key="5">
    <source>
        <dbReference type="EMBL" id="EKO34608.1"/>
    </source>
</evidence>
<dbReference type="SUPFAM" id="SSF48452">
    <property type="entry name" value="TPR-like"/>
    <property type="match status" value="1"/>
</dbReference>
<feature type="chain" id="PRO_5002392795" evidence="4">
    <location>
        <begin position="23"/>
        <end position="187"/>
    </location>
</feature>
<dbReference type="EMBL" id="AHON02000029">
    <property type="protein sequence ID" value="EKO34608.1"/>
    <property type="molecule type" value="Genomic_DNA"/>
</dbReference>
<dbReference type="Proteomes" id="UP000006329">
    <property type="component" value="Unassembled WGS sequence"/>
</dbReference>
<dbReference type="PROSITE" id="PS50293">
    <property type="entry name" value="TPR_REGION"/>
    <property type="match status" value="1"/>
</dbReference>
<keyword evidence="2 3" id="KW-0802">TPR repeat</keyword>
<dbReference type="GeneID" id="29740920"/>
<dbReference type="PANTHER" id="PTHR44858:SF1">
    <property type="entry name" value="UDP-N-ACETYLGLUCOSAMINE--PEPTIDE N-ACETYLGLUCOSAMINYLTRANSFERASE SPINDLY-RELATED"/>
    <property type="match status" value="1"/>
</dbReference>
<dbReference type="PROSITE" id="PS50005">
    <property type="entry name" value="TPR"/>
    <property type="match status" value="3"/>
</dbReference>